<gene>
    <name evidence="1" type="ORF">MCOR_29416</name>
</gene>
<accession>A0A6J8CHY2</accession>
<reference evidence="1 2" key="1">
    <citation type="submission" date="2020-06" db="EMBL/GenBank/DDBJ databases">
        <authorList>
            <person name="Li R."/>
            <person name="Bekaert M."/>
        </authorList>
    </citation>
    <scope>NUCLEOTIDE SEQUENCE [LARGE SCALE GENOMIC DNA]</scope>
    <source>
        <strain evidence="2">wild</strain>
    </source>
</reference>
<protein>
    <submittedName>
        <fullName evidence="1">Uncharacterized protein</fullName>
    </submittedName>
</protein>
<organism evidence="1 2">
    <name type="scientific">Mytilus coruscus</name>
    <name type="common">Sea mussel</name>
    <dbReference type="NCBI Taxonomy" id="42192"/>
    <lineage>
        <taxon>Eukaryota</taxon>
        <taxon>Metazoa</taxon>
        <taxon>Spiralia</taxon>
        <taxon>Lophotrochozoa</taxon>
        <taxon>Mollusca</taxon>
        <taxon>Bivalvia</taxon>
        <taxon>Autobranchia</taxon>
        <taxon>Pteriomorphia</taxon>
        <taxon>Mytilida</taxon>
        <taxon>Mytiloidea</taxon>
        <taxon>Mytilidae</taxon>
        <taxon>Mytilinae</taxon>
        <taxon>Mytilus</taxon>
    </lineage>
</organism>
<dbReference type="Proteomes" id="UP000507470">
    <property type="component" value="Unassembled WGS sequence"/>
</dbReference>
<evidence type="ECO:0000313" key="1">
    <source>
        <dbReference type="EMBL" id="CAC5394687.1"/>
    </source>
</evidence>
<sequence>MLENIKNFDKDDGTPLLNMLRLSNNVCETDLEIILTKACATGIKLLHSPLLQKHINGTMFSIVSKFEDSSLKSEFMTICKSKNINFHDIFNSFIDNENVFCMFKEFSEISSFENLIKMVFCTKMLMTAIKKGNQNLIKSIIEVFDDSMDLRVLVECFRPAIDFNQTLLVDFILAKVKHENLNCVEAFKDACAFGQEDVVAVMLDKCKIIDDCSFDFLLSLTQLKNSSFKKRTRIDKIIERIVQHCYCEKTLGKENLDSILDFSKCDENILVFPVKIEQKVSDIKTFKFVLVKQKELSADVLNVETSKDESVLIDILFEKKMNIVDIPSKCSSLQELKKDYIQRTLKKVILHSKLDDAERNKLEELLLDSMKTVNT</sequence>
<keyword evidence="2" id="KW-1185">Reference proteome</keyword>
<name>A0A6J8CHY2_MYTCO</name>
<evidence type="ECO:0000313" key="2">
    <source>
        <dbReference type="Proteomes" id="UP000507470"/>
    </source>
</evidence>
<proteinExistence type="predicted"/>
<dbReference type="AlphaFoldDB" id="A0A6J8CHY2"/>
<dbReference type="EMBL" id="CACVKT020005353">
    <property type="protein sequence ID" value="CAC5394687.1"/>
    <property type="molecule type" value="Genomic_DNA"/>
</dbReference>